<keyword evidence="1" id="KW-0472">Membrane</keyword>
<evidence type="ECO:0000313" key="3">
    <source>
        <dbReference type="Proteomes" id="UP000283426"/>
    </source>
</evidence>
<sequence length="144" mass="18019">MVEFYHYLFYRASSYYKDKDFPVYSPVILISFIICLNYVTVFDTVNYFVYHDRWPSKWEYWVPLTVILIFNYWYFSKNARWQSVVKWGDKMPRIEKRRRNIYYWVYIVISLLLFAVEFYITTENVFRLYPDHFTLPNNIHFITK</sequence>
<feature type="transmembrane region" description="Helical" evidence="1">
    <location>
        <begin position="21"/>
        <end position="40"/>
    </location>
</feature>
<keyword evidence="1" id="KW-1133">Transmembrane helix</keyword>
<reference evidence="2 3" key="1">
    <citation type="submission" date="2018-08" db="EMBL/GenBank/DDBJ databases">
        <title>A genome reference for cultivated species of the human gut microbiota.</title>
        <authorList>
            <person name="Zou Y."/>
            <person name="Xue W."/>
            <person name="Luo G."/>
        </authorList>
    </citation>
    <scope>NUCLEOTIDE SEQUENCE [LARGE SCALE GENOMIC DNA]</scope>
    <source>
        <strain evidence="2 3">AF14-6AC</strain>
    </source>
</reference>
<dbReference type="EMBL" id="QRYW01000081">
    <property type="protein sequence ID" value="RGV15863.1"/>
    <property type="molecule type" value="Genomic_DNA"/>
</dbReference>
<comment type="caution">
    <text evidence="2">The sequence shown here is derived from an EMBL/GenBank/DDBJ whole genome shotgun (WGS) entry which is preliminary data.</text>
</comment>
<dbReference type="Proteomes" id="UP000283426">
    <property type="component" value="Unassembled WGS sequence"/>
</dbReference>
<evidence type="ECO:0000256" key="1">
    <source>
        <dbReference type="SAM" id="Phobius"/>
    </source>
</evidence>
<feature type="transmembrane region" description="Helical" evidence="1">
    <location>
        <begin position="60"/>
        <end position="76"/>
    </location>
</feature>
<proteinExistence type="predicted"/>
<organism evidence="2 3">
    <name type="scientific">Odoribacter splanchnicus</name>
    <dbReference type="NCBI Taxonomy" id="28118"/>
    <lineage>
        <taxon>Bacteria</taxon>
        <taxon>Pseudomonadati</taxon>
        <taxon>Bacteroidota</taxon>
        <taxon>Bacteroidia</taxon>
        <taxon>Bacteroidales</taxon>
        <taxon>Odoribacteraceae</taxon>
        <taxon>Odoribacter</taxon>
    </lineage>
</organism>
<name>A0A412VZY9_9BACT</name>
<evidence type="ECO:0000313" key="2">
    <source>
        <dbReference type="EMBL" id="RGV15863.1"/>
    </source>
</evidence>
<gene>
    <name evidence="2" type="ORF">DWW24_21740</name>
</gene>
<protein>
    <submittedName>
        <fullName evidence="2">Uncharacterized protein</fullName>
    </submittedName>
</protein>
<feature type="transmembrane region" description="Helical" evidence="1">
    <location>
        <begin position="101"/>
        <end position="120"/>
    </location>
</feature>
<dbReference type="AlphaFoldDB" id="A0A412VZY9"/>
<keyword evidence="1" id="KW-0812">Transmembrane</keyword>
<accession>A0A412VZY9</accession>